<comment type="caution">
    <text evidence="3">The sequence shown here is derived from an EMBL/GenBank/DDBJ whole genome shotgun (WGS) entry which is preliminary data.</text>
</comment>
<evidence type="ECO:0000313" key="4">
    <source>
        <dbReference type="Proteomes" id="UP001239462"/>
    </source>
</evidence>
<feature type="compositionally biased region" description="Basic and acidic residues" evidence="1">
    <location>
        <begin position="438"/>
        <end position="484"/>
    </location>
</feature>
<accession>A0ABT7PKK9</accession>
<evidence type="ECO:0008006" key="5">
    <source>
        <dbReference type="Google" id="ProtNLM"/>
    </source>
</evidence>
<evidence type="ECO:0000256" key="1">
    <source>
        <dbReference type="SAM" id="MobiDB-lite"/>
    </source>
</evidence>
<keyword evidence="2" id="KW-0732">Signal</keyword>
<reference evidence="3 4" key="1">
    <citation type="submission" date="2023-06" db="EMBL/GenBank/DDBJ databases">
        <title>Roseiconus lacunae JC819 isolated from Gulf of Mannar region, Tamil Nadu.</title>
        <authorList>
            <person name="Pk S."/>
            <person name="Ch S."/>
            <person name="Ch V.R."/>
        </authorList>
    </citation>
    <scope>NUCLEOTIDE SEQUENCE [LARGE SCALE GENOMIC DNA]</scope>
    <source>
        <strain evidence="3 4">JC819</strain>
    </source>
</reference>
<keyword evidence="4" id="KW-1185">Reference proteome</keyword>
<protein>
    <recommendedName>
        <fullName evidence="5">ADP-ribosylation factor-directed GTPase activating protein</fullName>
    </recommendedName>
</protein>
<gene>
    <name evidence="3" type="ORF">QTN89_16245</name>
</gene>
<name>A0ABT7PKK9_9BACT</name>
<evidence type="ECO:0000313" key="3">
    <source>
        <dbReference type="EMBL" id="MDM4017000.1"/>
    </source>
</evidence>
<feature type="chain" id="PRO_5046825671" description="ADP-ribosylation factor-directed GTPase activating protein" evidence="2">
    <location>
        <begin position="45"/>
        <end position="924"/>
    </location>
</feature>
<sequence length="924" mass="100883">MLTRPTRRNQNKLRDRFRSHLWRLTATAFASSVAVTTLAPNAIAADGIILEAPANQPVDVSPVSEQPTQGKPVTADPPVKTKESTKSIDAGWSKRGVTVNEDASRKNEATKSEKSFQSDSSRAEATIAALPKGDANVTVPPLEAPERIKRKSTDGEANTSLNSAKVPARQVAGPVDGFKARTKLPSLKVAEKETPALEFVAPTIDAPKNAPAVAGDMQPSDIASDDDTSEKKTLQTPGAMALEQLRSVPPPVTGNWRGRGTSVGDQPVHPTESRQLQRMPEQAGASRRDLGPQQGTQSVAPQAPGPQTRAPQSLGTGGWVAREAINRIAPLRDPVPQSPLPAKAAQPLTTTPGPAASRPLSGSDVDAPTKAPAVRKAPAEATNVREDVSPIAKPNAPHKAQPRQSSKAIDTRREIPSMNPSLDELPTEADLPLASEKLSPEKRSMSLDEAARHSDRSQRDQKETQRAEEEVQRDQKEAMAEKLLDSIGSAATVKRGSLPEETDDHVVAKKSSPAKLRAFDGDAAELQPLPKGDLEELPKGKRIPPKQEMGGATSSVGDLPPQENADSIDQPELDIPDKVELDYTGRPAAEITPSRSVANMRVPIERVLRYFYLRPEIASGRSNWGMMHQLIVFGTDTQIRVGNRQYSAIAWIAGNNICRGQRLLTNDADGIKAKNGVGLQGHDSQFLAVLGMCNVPVEYPLYAGKMKYTVDALIKSEQRGCKEDNELTFTLMGLSHYLDTDSKWMSDDGTQWDFERLIAEELDQQIVGAACGGTHRLMGYAHALRKRRAEGKPIDGHWKRAEIYTQDFIDYAYSLQNRDGSMSTNWFEGRADNGDVDRKIQTTGHIVEWLLTVTPDEELQDRRLVAAVNYLLRAMSSDLDHDWSIGPKGHALRSLAMYHQRVFRSGTPWVPQQTASVPAQRYRR</sequence>
<feature type="signal peptide" evidence="2">
    <location>
        <begin position="1"/>
        <end position="44"/>
    </location>
</feature>
<dbReference type="Proteomes" id="UP001239462">
    <property type="component" value="Unassembled WGS sequence"/>
</dbReference>
<feature type="region of interest" description="Disordered" evidence="1">
    <location>
        <begin position="208"/>
        <end position="573"/>
    </location>
</feature>
<feature type="region of interest" description="Disordered" evidence="1">
    <location>
        <begin position="146"/>
        <end position="168"/>
    </location>
</feature>
<proteinExistence type="predicted"/>
<organism evidence="3 4">
    <name type="scientific">Roseiconus lacunae</name>
    <dbReference type="NCBI Taxonomy" id="2605694"/>
    <lineage>
        <taxon>Bacteria</taxon>
        <taxon>Pseudomonadati</taxon>
        <taxon>Planctomycetota</taxon>
        <taxon>Planctomycetia</taxon>
        <taxon>Pirellulales</taxon>
        <taxon>Pirellulaceae</taxon>
        <taxon>Roseiconus</taxon>
    </lineage>
</organism>
<dbReference type="EMBL" id="JASZZN010000011">
    <property type="protein sequence ID" value="MDM4017000.1"/>
    <property type="molecule type" value="Genomic_DNA"/>
</dbReference>
<evidence type="ECO:0000256" key="2">
    <source>
        <dbReference type="SAM" id="SignalP"/>
    </source>
</evidence>
<feature type="region of interest" description="Disordered" evidence="1">
    <location>
        <begin position="58"/>
        <end position="124"/>
    </location>
</feature>
<feature type="compositionally biased region" description="Basic and acidic residues" evidence="1">
    <location>
        <begin position="102"/>
        <end position="116"/>
    </location>
</feature>
<dbReference type="RefSeq" id="WP_289164542.1">
    <property type="nucleotide sequence ID" value="NZ_JASZZN010000011.1"/>
</dbReference>